<keyword evidence="6 8" id="KW-0472">Membrane</keyword>
<comment type="subcellular location">
    <subcellularLocation>
        <location evidence="1 8">Cell outer membrane</location>
        <topology evidence="1 8">Multi-pass membrane protein</topology>
    </subcellularLocation>
</comment>
<evidence type="ECO:0000313" key="14">
    <source>
        <dbReference type="Proteomes" id="UP001595456"/>
    </source>
</evidence>
<dbReference type="RefSeq" id="WP_377923083.1">
    <property type="nucleotide sequence ID" value="NZ_JBANRO010000008.1"/>
</dbReference>
<evidence type="ECO:0000256" key="7">
    <source>
        <dbReference type="ARBA" id="ARBA00023237"/>
    </source>
</evidence>
<dbReference type="SUPFAM" id="SSF56935">
    <property type="entry name" value="Porins"/>
    <property type="match status" value="1"/>
</dbReference>
<evidence type="ECO:0000256" key="5">
    <source>
        <dbReference type="ARBA" id="ARBA00023077"/>
    </source>
</evidence>
<keyword evidence="14" id="KW-1185">Reference proteome</keyword>
<evidence type="ECO:0000256" key="1">
    <source>
        <dbReference type="ARBA" id="ARBA00004571"/>
    </source>
</evidence>
<feature type="domain" description="TonB-dependent receptor plug" evidence="12">
    <location>
        <begin position="43"/>
        <end position="145"/>
    </location>
</feature>
<dbReference type="PANTHER" id="PTHR30069:SF40">
    <property type="entry name" value="TONB-DEPENDENT RECEPTOR NMB0964-RELATED"/>
    <property type="match status" value="1"/>
</dbReference>
<dbReference type="PROSITE" id="PS52016">
    <property type="entry name" value="TONB_DEPENDENT_REC_3"/>
    <property type="match status" value="1"/>
</dbReference>
<gene>
    <name evidence="13" type="ORF">ACFODU_10245</name>
</gene>
<evidence type="ECO:0000259" key="11">
    <source>
        <dbReference type="Pfam" id="PF00593"/>
    </source>
</evidence>
<keyword evidence="13" id="KW-0675">Receptor</keyword>
<keyword evidence="3 8" id="KW-1134">Transmembrane beta strand</keyword>
<dbReference type="Proteomes" id="UP001595456">
    <property type="component" value="Unassembled WGS sequence"/>
</dbReference>
<dbReference type="InterPro" id="IPR012910">
    <property type="entry name" value="Plug_dom"/>
</dbReference>
<name>A0ABV7E5Y1_9SPHN</name>
<keyword evidence="2 8" id="KW-0813">Transport</keyword>
<evidence type="ECO:0000256" key="3">
    <source>
        <dbReference type="ARBA" id="ARBA00022452"/>
    </source>
</evidence>
<proteinExistence type="inferred from homology"/>
<feature type="region of interest" description="Disordered" evidence="10">
    <location>
        <begin position="1"/>
        <end position="25"/>
    </location>
</feature>
<comment type="caution">
    <text evidence="13">The sequence shown here is derived from an EMBL/GenBank/DDBJ whole genome shotgun (WGS) entry which is preliminary data.</text>
</comment>
<evidence type="ECO:0000256" key="4">
    <source>
        <dbReference type="ARBA" id="ARBA00022692"/>
    </source>
</evidence>
<dbReference type="CDD" id="cd01347">
    <property type="entry name" value="ligand_gated_channel"/>
    <property type="match status" value="1"/>
</dbReference>
<feature type="region of interest" description="Disordered" evidence="10">
    <location>
        <begin position="290"/>
        <end position="317"/>
    </location>
</feature>
<dbReference type="EMBL" id="JBHRST010000016">
    <property type="protein sequence ID" value="MFC3098169.1"/>
    <property type="molecule type" value="Genomic_DNA"/>
</dbReference>
<evidence type="ECO:0000256" key="10">
    <source>
        <dbReference type="SAM" id="MobiDB-lite"/>
    </source>
</evidence>
<dbReference type="Gene3D" id="2.170.130.10">
    <property type="entry name" value="TonB-dependent receptor, plug domain"/>
    <property type="match status" value="1"/>
</dbReference>
<evidence type="ECO:0000256" key="2">
    <source>
        <dbReference type="ARBA" id="ARBA00022448"/>
    </source>
</evidence>
<keyword evidence="5 9" id="KW-0798">TonB box</keyword>
<feature type="domain" description="TonB-dependent receptor-like beta-barrel" evidence="11">
    <location>
        <begin position="271"/>
        <end position="679"/>
    </location>
</feature>
<evidence type="ECO:0000256" key="9">
    <source>
        <dbReference type="RuleBase" id="RU003357"/>
    </source>
</evidence>
<evidence type="ECO:0000256" key="8">
    <source>
        <dbReference type="PROSITE-ProRule" id="PRU01360"/>
    </source>
</evidence>
<evidence type="ECO:0000259" key="12">
    <source>
        <dbReference type="Pfam" id="PF07715"/>
    </source>
</evidence>
<evidence type="ECO:0000256" key="6">
    <source>
        <dbReference type="ARBA" id="ARBA00023136"/>
    </source>
</evidence>
<sequence>MAAPTSLMAQDAAAPLPHTHDPHGAETEDTIVVTAGGLARLDMLAGTSVVSEAELQRNMAGQIGDVLAQLPGVSATGFAPGSSRPVLRGLQGERVRVLVDGIGNIDASNTSVDHAVSIDPLTAESIEVLRGPAVLIYGSSAIGGAVNVIDRRIPHEKPEGGYRFDGVLSADTASNLREAGASLDLALGDYVVWHADGSYRETGDLSIAGFALSPRLRAQLLEEAEGEAEEGHDDEAAELIEAANIRGRLPGSATRTYSLGTGLTWFSGLDSFGMSVGYYNSLYGVPLAPGAHHHHEDEHDDDHDHDHDHDDGHEHGDESVSIALKQFRADLRGQFHLSDGFFHDLVTRVGYSNYTHTELEGEEVGTVFDVQGIEGRMEMIQGEQSLGTNATLRGSVGIQFFHRDFEAIGAEAFVQPNTTDQFALFTLQEVRKGPFEVELGARYERTRQELSPTNTVRRFDTVSGALGLSWTFDSGIRTGLNVSRSQRAPSAEELFADGPHIATSQYELGDPDLAKEAAWGLEAYARATLGGADLSLAVYRNWFDNFIYLSDTGLEEDELPLFQFLQQDANWFGVEGEASFPLARLGGGTLVSDLRGSYIRATLDDGSPVPRIPPLSLMGALEWQGSAVDLRGEVEWNDAQNRISPEETPTDSFAHVNLSAAIRPFADQRITVLLQANNIFDTEGRRHASYTKEFVPLAGRNFRISLRTRL</sequence>
<dbReference type="InterPro" id="IPR036942">
    <property type="entry name" value="Beta-barrel_TonB_sf"/>
</dbReference>
<organism evidence="13 14">
    <name type="scientific">Alteraurantiacibacter palmitatis</name>
    <dbReference type="NCBI Taxonomy" id="2054628"/>
    <lineage>
        <taxon>Bacteria</taxon>
        <taxon>Pseudomonadati</taxon>
        <taxon>Pseudomonadota</taxon>
        <taxon>Alphaproteobacteria</taxon>
        <taxon>Sphingomonadales</taxon>
        <taxon>Erythrobacteraceae</taxon>
        <taxon>Alteraurantiacibacter</taxon>
    </lineage>
</organism>
<dbReference type="InterPro" id="IPR037066">
    <property type="entry name" value="Plug_dom_sf"/>
</dbReference>
<dbReference type="Pfam" id="PF00593">
    <property type="entry name" value="TonB_dep_Rec_b-barrel"/>
    <property type="match status" value="1"/>
</dbReference>
<feature type="compositionally biased region" description="Basic and acidic residues" evidence="10">
    <location>
        <begin position="294"/>
        <end position="317"/>
    </location>
</feature>
<keyword evidence="7 8" id="KW-0998">Cell outer membrane</keyword>
<reference evidence="14" key="1">
    <citation type="journal article" date="2019" name="Int. J. Syst. Evol. Microbiol.">
        <title>The Global Catalogue of Microorganisms (GCM) 10K type strain sequencing project: providing services to taxonomists for standard genome sequencing and annotation.</title>
        <authorList>
            <consortium name="The Broad Institute Genomics Platform"/>
            <consortium name="The Broad Institute Genome Sequencing Center for Infectious Disease"/>
            <person name="Wu L."/>
            <person name="Ma J."/>
        </authorList>
    </citation>
    <scope>NUCLEOTIDE SEQUENCE [LARGE SCALE GENOMIC DNA]</scope>
    <source>
        <strain evidence="14">KCTC 52607</strain>
    </source>
</reference>
<dbReference type="Pfam" id="PF07715">
    <property type="entry name" value="Plug"/>
    <property type="match status" value="1"/>
</dbReference>
<dbReference type="Gene3D" id="2.40.170.20">
    <property type="entry name" value="TonB-dependent receptor, beta-barrel domain"/>
    <property type="match status" value="1"/>
</dbReference>
<evidence type="ECO:0000313" key="13">
    <source>
        <dbReference type="EMBL" id="MFC3098169.1"/>
    </source>
</evidence>
<accession>A0ABV7E5Y1</accession>
<dbReference type="PANTHER" id="PTHR30069">
    <property type="entry name" value="TONB-DEPENDENT OUTER MEMBRANE RECEPTOR"/>
    <property type="match status" value="1"/>
</dbReference>
<protein>
    <submittedName>
        <fullName evidence="13">TonB-dependent receptor</fullName>
    </submittedName>
</protein>
<comment type="similarity">
    <text evidence="8 9">Belongs to the TonB-dependent receptor family.</text>
</comment>
<dbReference type="InterPro" id="IPR039426">
    <property type="entry name" value="TonB-dep_rcpt-like"/>
</dbReference>
<dbReference type="InterPro" id="IPR000531">
    <property type="entry name" value="Beta-barrel_TonB"/>
</dbReference>
<keyword evidence="4 8" id="KW-0812">Transmembrane</keyword>